<dbReference type="InParanoid" id="E8QWR6"/>
<organism evidence="1 2">
    <name type="scientific">Isosphaera pallida (strain ATCC 43644 / DSM 9630 / IS1B)</name>
    <dbReference type="NCBI Taxonomy" id="575540"/>
    <lineage>
        <taxon>Bacteria</taxon>
        <taxon>Pseudomonadati</taxon>
        <taxon>Planctomycetota</taxon>
        <taxon>Planctomycetia</taxon>
        <taxon>Isosphaerales</taxon>
        <taxon>Isosphaeraceae</taxon>
        <taxon>Isosphaera</taxon>
    </lineage>
</organism>
<name>E8QWR6_ISOPI</name>
<dbReference type="STRING" id="575540.Isop_2390"/>
<reference evidence="1 2" key="2">
    <citation type="journal article" date="2011" name="Stand. Genomic Sci.">
        <title>Complete genome sequence of Isosphaera pallida type strain (IS1B).</title>
        <authorList>
            <consortium name="US DOE Joint Genome Institute (JGI-PGF)"/>
            <person name="Goker M."/>
            <person name="Cleland D."/>
            <person name="Saunders E."/>
            <person name="Lapidus A."/>
            <person name="Nolan M."/>
            <person name="Lucas S."/>
            <person name="Hammon N."/>
            <person name="Deshpande S."/>
            <person name="Cheng J.F."/>
            <person name="Tapia R."/>
            <person name="Han C."/>
            <person name="Goodwin L."/>
            <person name="Pitluck S."/>
            <person name="Liolios K."/>
            <person name="Pagani I."/>
            <person name="Ivanova N."/>
            <person name="Mavromatis K."/>
            <person name="Pati A."/>
            <person name="Chen A."/>
            <person name="Palaniappan K."/>
            <person name="Land M."/>
            <person name="Hauser L."/>
            <person name="Chang Y.J."/>
            <person name="Jeffries C.D."/>
            <person name="Detter J.C."/>
            <person name="Beck B."/>
            <person name="Woyke T."/>
            <person name="Bristow J."/>
            <person name="Eisen J.A."/>
            <person name="Markowitz V."/>
            <person name="Hugenholtz P."/>
            <person name="Kyrpides N.C."/>
            <person name="Klenk H.P."/>
        </authorList>
    </citation>
    <scope>NUCLEOTIDE SEQUENCE [LARGE SCALE GENOMIC DNA]</scope>
    <source>
        <strain evidence="2">ATCC 43644 / DSM 9630 / IS1B</strain>
    </source>
</reference>
<evidence type="ECO:0000313" key="1">
    <source>
        <dbReference type="EMBL" id="ADV62966.1"/>
    </source>
</evidence>
<dbReference type="AlphaFoldDB" id="E8QWR6"/>
<evidence type="ECO:0000313" key="2">
    <source>
        <dbReference type="Proteomes" id="UP000008631"/>
    </source>
</evidence>
<sequence length="196" mass="22279">MHPPKLVILVEERSMADLLNQLLPIVFPELPFQTIPHSGKRDLKESIPRKLKGWNEPNARFLILCDNDSSPNCRNTKEKLQSLCPEDRRNVTKIRIVCQELEAWYVACPEALALAYKQPQLEGIAKKKGFRQPDAIRKPSESIRKLIPEFSKLDGAKRIAPHLAQFRDVNRSSSFQAFLNAVESLMDDIPRPSLGG</sequence>
<reference key="1">
    <citation type="submission" date="2010-11" db="EMBL/GenBank/DDBJ databases">
        <title>The complete sequence of chromosome of Isophaera pallida ATCC 43644.</title>
        <authorList>
            <consortium name="US DOE Joint Genome Institute (JGI-PGF)"/>
            <person name="Lucas S."/>
            <person name="Copeland A."/>
            <person name="Lapidus A."/>
            <person name="Bruce D."/>
            <person name="Goodwin L."/>
            <person name="Pitluck S."/>
            <person name="Kyrpides N."/>
            <person name="Mavromatis K."/>
            <person name="Pagani I."/>
            <person name="Ivanova N."/>
            <person name="Saunders E."/>
            <person name="Brettin T."/>
            <person name="Detter J.C."/>
            <person name="Han C."/>
            <person name="Tapia R."/>
            <person name="Land M."/>
            <person name="Hauser L."/>
            <person name="Markowitz V."/>
            <person name="Cheng J.-F."/>
            <person name="Hugenholtz P."/>
            <person name="Woyke T."/>
            <person name="Wu D."/>
            <person name="Eisen J.A."/>
        </authorList>
    </citation>
    <scope>NUCLEOTIDE SEQUENCE</scope>
    <source>
        <strain>ATCC 43644</strain>
    </source>
</reference>
<dbReference type="KEGG" id="ipa:Isop_2390"/>
<gene>
    <name evidence="1" type="ordered locus">Isop_2390</name>
</gene>
<protein>
    <recommendedName>
        <fullName evidence="3">DUF4276 family protein</fullName>
    </recommendedName>
</protein>
<dbReference type="EMBL" id="CP002353">
    <property type="protein sequence ID" value="ADV62966.1"/>
    <property type="molecule type" value="Genomic_DNA"/>
</dbReference>
<dbReference type="eggNOG" id="ENOG502ZYZ6">
    <property type="taxonomic scope" value="Bacteria"/>
</dbReference>
<dbReference type="InterPro" id="IPR025455">
    <property type="entry name" value="DUF4276"/>
</dbReference>
<evidence type="ECO:0008006" key="3">
    <source>
        <dbReference type="Google" id="ProtNLM"/>
    </source>
</evidence>
<proteinExistence type="predicted"/>
<keyword evidence="2" id="KW-1185">Reference proteome</keyword>
<dbReference type="Pfam" id="PF14103">
    <property type="entry name" value="DUF4276"/>
    <property type="match status" value="1"/>
</dbReference>
<accession>E8QWR6</accession>
<dbReference type="HOGENOM" id="CLU_109798_1_0_0"/>
<dbReference type="Proteomes" id="UP000008631">
    <property type="component" value="Chromosome"/>
</dbReference>